<reference evidence="1 2" key="1">
    <citation type="journal article" date="2000" name="Nature">
        <title>Sequence and analysis of chromosome 3 of the plant Arabidopsis thaliana.</title>
        <authorList>
            <consortium name="European Union Chromosome 3 Arabidopsis Sequencing Consortium"/>
            <consortium name="Institute for Genomic Research"/>
            <consortium name="Kazusa DNA Research Institute"/>
            <person name="Salanoubat M."/>
            <person name="Lemcke K."/>
            <person name="Rieger M."/>
            <person name="Ansorge W."/>
            <person name="Unseld M."/>
            <person name="Fartmann B."/>
            <person name="Valle G."/>
            <person name="Blocker H."/>
            <person name="Perez-Alonso M."/>
            <person name="Obermaier B."/>
            <person name="Delseny M."/>
            <person name="Boutry M."/>
            <person name="Grivell L.A."/>
            <person name="Mache R."/>
            <person name="Puigdomenech P."/>
            <person name="De Simone V."/>
            <person name="Choisne N."/>
            <person name="Artiguenave F."/>
            <person name="Robert C."/>
            <person name="Brottier P."/>
            <person name="Wincker P."/>
            <person name="Cattolico L."/>
            <person name="Weissenbach J."/>
            <person name="Saurin W."/>
            <person name="Quetier F."/>
            <person name="Schafer M."/>
            <person name="Muller-Auer S."/>
            <person name="Gabel C."/>
            <person name="Fuchs M."/>
            <person name="Benes V."/>
            <person name="Wurmbach E."/>
            <person name="Drzonek H."/>
            <person name="Erfle H."/>
            <person name="Jordan N."/>
            <person name="Bangert S."/>
            <person name="Wiedelmann R."/>
            <person name="Kranz H."/>
            <person name="Voss H."/>
            <person name="Holland R."/>
            <person name="Brandt P."/>
            <person name="Nyakatura G."/>
            <person name="Vezzi A."/>
            <person name="D'Angelo M."/>
            <person name="Pallavicini A."/>
            <person name="Toppo S."/>
            <person name="Simionati B."/>
            <person name="Conrad A."/>
            <person name="Hornischer K."/>
            <person name="Kauer G."/>
            <person name="Lohnert T.H."/>
            <person name="Nordsiek G."/>
            <person name="Reichelt J."/>
            <person name="Scharfe M."/>
            <person name="Schon O."/>
            <person name="Bargues M."/>
            <person name="Terol J."/>
            <person name="Climent J."/>
            <person name="Navarro P."/>
            <person name="Collado C."/>
            <person name="Perez-Perez A."/>
            <person name="Ottenwalder B."/>
            <person name="Duchemin D."/>
            <person name="Cooke R."/>
            <person name="Laudie M."/>
            <person name="Berger-Llauro C."/>
            <person name="Purnelle B."/>
            <person name="Masuy D."/>
            <person name="de Haan M."/>
            <person name="Maarse A.C."/>
            <person name="Alcaraz J.P."/>
            <person name="Cottet A."/>
            <person name="Casacuberta E."/>
            <person name="Monfort A."/>
            <person name="Argiriou A."/>
            <person name="flores M."/>
            <person name="Liguori R."/>
            <person name="Vitale D."/>
            <person name="Mannhaupt G."/>
            <person name="Haase D."/>
            <person name="Schoof H."/>
            <person name="Rudd S."/>
            <person name="Zaccaria P."/>
            <person name="Mewes H.W."/>
            <person name="Mayer K.F."/>
            <person name="Kaul S."/>
            <person name="Town C.D."/>
            <person name="Koo H.L."/>
            <person name="Tallon L.J."/>
            <person name="Jenkins J."/>
            <person name="Rooney T."/>
            <person name="Rizzo M."/>
            <person name="Walts A."/>
            <person name="Utterback T."/>
            <person name="Fujii C.Y."/>
            <person name="Shea T.P."/>
            <person name="Creasy T.H."/>
            <person name="Haas B."/>
            <person name="Maiti R."/>
            <person name="Wu D."/>
            <person name="Peterson J."/>
            <person name="Van Aken S."/>
            <person name="Pai G."/>
            <person name="Militscher J."/>
            <person name="Sellers P."/>
            <person name="Gill J.E."/>
            <person name="Feldblyum T.V."/>
            <person name="Preuss D."/>
            <person name="Lin X."/>
            <person name="Nierman W.C."/>
            <person name="Salzberg S.L."/>
            <person name="White O."/>
            <person name="Venter J.C."/>
            <person name="Fraser C.M."/>
            <person name="Kaneko T."/>
            <person name="Nakamura Y."/>
            <person name="Sato S."/>
            <person name="Kato T."/>
            <person name="Asamizu E."/>
            <person name="Sasamoto S."/>
            <person name="Kimura T."/>
            <person name="Idesawa K."/>
            <person name="Kawashima K."/>
            <person name="Kishida Y."/>
            <person name="Kiyokawa C."/>
            <person name="Kohara M."/>
            <person name="Matsumoto M."/>
            <person name="Matsuno A."/>
            <person name="Muraki A."/>
            <person name="Nakayama S."/>
            <person name="Nakazaki N."/>
            <person name="Shinpo S."/>
            <person name="Takeuchi C."/>
            <person name="Wada T."/>
            <person name="Watanabe A."/>
            <person name="Yamada M."/>
            <person name="Yasuda M."/>
            <person name="Tabata S."/>
        </authorList>
    </citation>
    <scope>NUCLEOTIDE SEQUENCE [LARGE SCALE GENOMIC DNA]</scope>
    <source>
        <strain evidence="2">cv. Columbia</strain>
    </source>
</reference>
<dbReference type="InParanoid" id="A0A1I9LPG1"/>
<proteinExistence type="predicted"/>
<dbReference type="GeneID" id="31370878"/>
<dbReference type="RefSeq" id="NP_001336525.1">
    <property type="nucleotide sequence ID" value="NM_001349595.1"/>
</dbReference>
<evidence type="ECO:0000313" key="1">
    <source>
        <dbReference type="EMBL" id="ANM64469.1"/>
    </source>
</evidence>
<gene>
    <name evidence="1" type="ordered locus">At3g44766</name>
</gene>
<accession>A0A1I9LPG1</accession>
<sequence length="11" mass="1295">MVLYQDGRLLS</sequence>
<dbReference type="Proteomes" id="UP000006548">
    <property type="component" value="Chromosome 3"/>
</dbReference>
<reference evidence="2" key="2">
    <citation type="journal article" date="2017" name="Plant J.">
        <title>Araport11: a complete reannotation of the Arabidopsis thaliana reference genome.</title>
        <authorList>
            <person name="Cheng C.Y."/>
            <person name="Krishnakumar V."/>
            <person name="Chan A.P."/>
            <person name="Thibaud-Nissen F."/>
            <person name="Schobel S."/>
            <person name="Town C.D."/>
        </authorList>
    </citation>
    <scope>GENOME REANNOTATION</scope>
    <source>
        <strain evidence="2">cv. Columbia</strain>
    </source>
</reference>
<dbReference type="TAIR" id="AT3G44766"/>
<dbReference type="EMBL" id="CP002686">
    <property type="protein sequence ID" value="ANM64469.1"/>
    <property type="molecule type" value="Genomic_DNA"/>
</dbReference>
<protein>
    <submittedName>
        <fullName evidence="1">Uncharacterized protein</fullName>
    </submittedName>
</protein>
<evidence type="ECO:0000313" key="2">
    <source>
        <dbReference type="Proteomes" id="UP000006548"/>
    </source>
</evidence>
<name>A0A1I9LPG1_ARATH</name>
<keyword evidence="2" id="KW-1185">Reference proteome</keyword>
<organism evidence="1 2">
    <name type="scientific">Arabidopsis thaliana</name>
    <name type="common">Mouse-ear cress</name>
    <dbReference type="NCBI Taxonomy" id="3702"/>
    <lineage>
        <taxon>Eukaryota</taxon>
        <taxon>Viridiplantae</taxon>
        <taxon>Streptophyta</taxon>
        <taxon>Embryophyta</taxon>
        <taxon>Tracheophyta</taxon>
        <taxon>Spermatophyta</taxon>
        <taxon>Magnoliopsida</taxon>
        <taxon>eudicotyledons</taxon>
        <taxon>Gunneridae</taxon>
        <taxon>Pentapetalae</taxon>
        <taxon>rosids</taxon>
        <taxon>malvids</taxon>
        <taxon>Brassicales</taxon>
        <taxon>Brassicaceae</taxon>
        <taxon>Camelineae</taxon>
        <taxon>Arabidopsis</taxon>
    </lineage>
</organism>
<dbReference type="ExpressionAtlas" id="A0A1I9LPG1">
    <property type="expression patterns" value="baseline and differential"/>
</dbReference>